<dbReference type="InterPro" id="IPR001810">
    <property type="entry name" value="F-box_dom"/>
</dbReference>
<dbReference type="GO" id="GO:0003677">
    <property type="term" value="F:DNA binding"/>
    <property type="evidence" value="ECO:0007669"/>
    <property type="project" value="InterPro"/>
</dbReference>
<dbReference type="InterPro" id="IPR017451">
    <property type="entry name" value="F-box-assoc_interact_dom"/>
</dbReference>
<dbReference type="SUPFAM" id="SSF101941">
    <property type="entry name" value="NAC domain"/>
    <property type="match status" value="1"/>
</dbReference>
<evidence type="ECO:0000313" key="5">
    <source>
        <dbReference type="Proteomes" id="UP000325081"/>
    </source>
</evidence>
<dbReference type="Gene3D" id="2.170.150.80">
    <property type="entry name" value="NAC domain"/>
    <property type="match status" value="1"/>
</dbReference>
<accession>A0A5A7QQA5</accession>
<evidence type="ECO:0000256" key="1">
    <source>
        <dbReference type="SAM" id="MobiDB-lite"/>
    </source>
</evidence>
<keyword evidence="5" id="KW-1185">Reference proteome</keyword>
<proteinExistence type="predicted"/>
<dbReference type="SUPFAM" id="SSF81383">
    <property type="entry name" value="F-box domain"/>
    <property type="match status" value="1"/>
</dbReference>
<dbReference type="InterPro" id="IPR013187">
    <property type="entry name" value="F-box-assoc_dom_typ3"/>
</dbReference>
<dbReference type="OrthoDB" id="339151at2759"/>
<dbReference type="Pfam" id="PF08268">
    <property type="entry name" value="FBA_3"/>
    <property type="match status" value="1"/>
</dbReference>
<dbReference type="Pfam" id="PF00646">
    <property type="entry name" value="F-box"/>
    <property type="match status" value="1"/>
</dbReference>
<sequence length="1138" mass="127140">MAPAAPAPALSPSSEIATDGPALNLVNKRLRALRKKLNRIAQMADSVSQGKTLNKEQEETLRSKSSVLAGIDEFEKLKQPLLQAVSQEIELALEKNKQKPDPAAEIPSEAASTVEAEEKSGTPASDSAVSDLLNLLYFGTVFDVKTLFLARDSLLTRTHERNCCLTYDCITDDDAAGDLLKEPDLDLIASLGSLLFSRPVNSSLSHKNALQKCVEHAKLWLANAEQPIEPASNVTYAGLREKLNKIMASAYFTPISIGGGSGDNKENPDLNEEWSLPNIETSLVLLRLHAKHIAVCRCVCKSWLSLTTSPGFISAQLDHARSESDPQFLFHDSVAHYEREKAPVKPTQSGLVCFSPDTLIIGSINGLICSTGNWTYCSSPTPNDIWIWNPSTGLSKKLPMGIRRAERFSNIQATFAFCWDQESDVYKVVRIISKKREPTFAEVWSSDINSWEEIYFTNPSYIYHPSNFMNLVPTTFCNVFIRNSPHWAVLDYDGNPFIMSFDVKTNKLKLFSFPSQLSSDLEEIAMTITNGLWRLIVTNWKGDLAVLDYVGNRSTEAADLATLDDTQCYPYRLWTMDADGHWTRSCLVSFHFDFNYCLNSVGGGKYMLLQTPWKTSSERELFSEIVLYDIGKSRVIRTYEIPKPFSYISSAFDFVGSLVSMEGSEPFRDNFSKLITLTWPSHLQMNLNLDRNLPRKQLFMLPEEVKFFADGMERDPAESPLPAPFWEVASSTASYRLHSSSPPIPLPRPLTSPETPLPGARYSFDGAAAFLNQHTNLEIIIFLLKSVTGLARDDDCIKTDNLFCHREPGCGDTWVIDKLIPHALRWSDGGPWVLLGLPGHFGTLLMGQELSSSYVDLYWCDGDILVFCNLLILTIKFKATPILSLDRRVIIGYRRTFRYQTKAKSNSDKGSWLMTKYVLPDTAIKCIKEEYKNFAMCVLKKKTKKIANKPRVGSGLGDYGVECSCSCNVVASFADCRDQGDDVDFGYVGPEQVQITDEDWIHELEESIMDDHHDDVMRSAADECPGSSPGGAFPLADDVVFGEVGPKAQRDDDDDWIHELEESMMDHEKLVDESGLVSKVDGIGGPLLCDDPSFEKELLDFFDFELPADDHVLWDNQPDNGSFFWQDLSSTAPLITGS</sequence>
<evidence type="ECO:0000313" key="4">
    <source>
        <dbReference type="EMBL" id="GER47414.1"/>
    </source>
</evidence>
<gene>
    <name evidence="4" type="ORF">STAS_24507</name>
</gene>
<evidence type="ECO:0000259" key="3">
    <source>
        <dbReference type="Pfam" id="PF08268"/>
    </source>
</evidence>
<dbReference type="NCBIfam" id="TIGR01640">
    <property type="entry name" value="F_box_assoc_1"/>
    <property type="match status" value="1"/>
</dbReference>
<dbReference type="Proteomes" id="UP000325081">
    <property type="component" value="Unassembled WGS sequence"/>
</dbReference>
<dbReference type="InterPro" id="IPR011043">
    <property type="entry name" value="Gal_Oxase/kelch_b-propeller"/>
</dbReference>
<feature type="domain" description="F-box associated beta-propeller type 3" evidence="3">
    <location>
        <begin position="327"/>
        <end position="567"/>
    </location>
</feature>
<organism evidence="4 5">
    <name type="scientific">Striga asiatica</name>
    <name type="common">Asiatic witchweed</name>
    <name type="synonym">Buchnera asiatica</name>
    <dbReference type="NCBI Taxonomy" id="4170"/>
    <lineage>
        <taxon>Eukaryota</taxon>
        <taxon>Viridiplantae</taxon>
        <taxon>Streptophyta</taxon>
        <taxon>Embryophyta</taxon>
        <taxon>Tracheophyta</taxon>
        <taxon>Spermatophyta</taxon>
        <taxon>Magnoliopsida</taxon>
        <taxon>eudicotyledons</taxon>
        <taxon>Gunneridae</taxon>
        <taxon>Pentapetalae</taxon>
        <taxon>asterids</taxon>
        <taxon>lamiids</taxon>
        <taxon>Lamiales</taxon>
        <taxon>Orobanchaceae</taxon>
        <taxon>Buchnereae</taxon>
        <taxon>Striga</taxon>
    </lineage>
</organism>
<dbReference type="AlphaFoldDB" id="A0A5A7QQA5"/>
<comment type="caution">
    <text evidence="4">The sequence shown here is derived from an EMBL/GenBank/DDBJ whole genome shotgun (WGS) entry which is preliminary data.</text>
</comment>
<dbReference type="InterPro" id="IPR036047">
    <property type="entry name" value="F-box-like_dom_sf"/>
</dbReference>
<dbReference type="SUPFAM" id="SSF50965">
    <property type="entry name" value="Galactose oxidase, central domain"/>
    <property type="match status" value="1"/>
</dbReference>
<feature type="domain" description="F-box" evidence="2">
    <location>
        <begin position="282"/>
        <end position="312"/>
    </location>
</feature>
<dbReference type="InterPro" id="IPR036093">
    <property type="entry name" value="NAC_dom_sf"/>
</dbReference>
<protein>
    <submittedName>
        <fullName evidence="4">F-box and associated interaction domains-containing protein</fullName>
    </submittedName>
</protein>
<name>A0A5A7QQA5_STRAF</name>
<reference evidence="5" key="1">
    <citation type="journal article" date="2019" name="Curr. Biol.">
        <title>Genome Sequence of Striga asiatica Provides Insight into the Evolution of Plant Parasitism.</title>
        <authorList>
            <person name="Yoshida S."/>
            <person name="Kim S."/>
            <person name="Wafula E.K."/>
            <person name="Tanskanen J."/>
            <person name="Kim Y.M."/>
            <person name="Honaas L."/>
            <person name="Yang Z."/>
            <person name="Spallek T."/>
            <person name="Conn C.E."/>
            <person name="Ichihashi Y."/>
            <person name="Cheong K."/>
            <person name="Cui S."/>
            <person name="Der J.P."/>
            <person name="Gundlach H."/>
            <person name="Jiao Y."/>
            <person name="Hori C."/>
            <person name="Ishida J.K."/>
            <person name="Kasahara H."/>
            <person name="Kiba T."/>
            <person name="Kim M.S."/>
            <person name="Koo N."/>
            <person name="Laohavisit A."/>
            <person name="Lee Y.H."/>
            <person name="Lumba S."/>
            <person name="McCourt P."/>
            <person name="Mortimer J.C."/>
            <person name="Mutuku J.M."/>
            <person name="Nomura T."/>
            <person name="Sasaki-Sekimoto Y."/>
            <person name="Seto Y."/>
            <person name="Wang Y."/>
            <person name="Wakatake T."/>
            <person name="Sakakibara H."/>
            <person name="Demura T."/>
            <person name="Yamaguchi S."/>
            <person name="Yoneyama K."/>
            <person name="Manabe R.I."/>
            <person name="Nelson D.C."/>
            <person name="Schulman A.H."/>
            <person name="Timko M.P."/>
            <person name="dePamphilis C.W."/>
            <person name="Choi D."/>
            <person name="Shirasu K."/>
        </authorList>
    </citation>
    <scope>NUCLEOTIDE SEQUENCE [LARGE SCALE GENOMIC DNA]</scope>
    <source>
        <strain evidence="5">cv. UVA1</strain>
    </source>
</reference>
<evidence type="ECO:0000259" key="2">
    <source>
        <dbReference type="Pfam" id="PF00646"/>
    </source>
</evidence>
<feature type="region of interest" description="Disordered" evidence="1">
    <location>
        <begin position="95"/>
        <end position="126"/>
    </location>
</feature>
<dbReference type="PANTHER" id="PTHR37736">
    <property type="entry name" value="GLYCINE-RICH PROTEIN"/>
    <property type="match status" value="1"/>
</dbReference>
<dbReference type="EMBL" id="BKCP01007926">
    <property type="protein sequence ID" value="GER47414.1"/>
    <property type="molecule type" value="Genomic_DNA"/>
</dbReference>
<dbReference type="PANTHER" id="PTHR37736:SF1">
    <property type="entry name" value="GLYCINE-RICH PROTEIN"/>
    <property type="match status" value="1"/>
</dbReference>
<dbReference type="GO" id="GO:0006355">
    <property type="term" value="P:regulation of DNA-templated transcription"/>
    <property type="evidence" value="ECO:0007669"/>
    <property type="project" value="InterPro"/>
</dbReference>